<dbReference type="AlphaFoldDB" id="A0A1U9KBI9"/>
<evidence type="ECO:0000256" key="8">
    <source>
        <dbReference type="PIRSR" id="PIRSR000170-1"/>
    </source>
</evidence>
<feature type="transmembrane region" description="Helical" evidence="9">
    <location>
        <begin position="54"/>
        <end position="76"/>
    </location>
</feature>
<feature type="binding site" description="axial binding residue" evidence="8">
    <location>
        <position position="158"/>
    </location>
    <ligand>
        <name>heme</name>
        <dbReference type="ChEBI" id="CHEBI:30413"/>
    </ligand>
    <ligandPart>
        <name>Fe</name>
        <dbReference type="ChEBI" id="CHEBI:18248"/>
    </ligandPart>
</feature>
<feature type="transmembrane region" description="Helical" evidence="9">
    <location>
        <begin position="97"/>
        <end position="115"/>
    </location>
</feature>
<feature type="transmembrane region" description="Helical" evidence="9">
    <location>
        <begin position="145"/>
        <end position="169"/>
    </location>
</feature>
<dbReference type="CDD" id="cd03497">
    <property type="entry name" value="SQR_TypeB_1_TM"/>
    <property type="match status" value="1"/>
</dbReference>
<evidence type="ECO:0000256" key="5">
    <source>
        <dbReference type="ARBA" id="ARBA00022989"/>
    </source>
</evidence>
<dbReference type="STRING" id="1471761.B0W44_04220"/>
<dbReference type="InterPro" id="IPR011138">
    <property type="entry name" value="Cytochrome_b-558"/>
</dbReference>
<dbReference type="SUPFAM" id="SSF81343">
    <property type="entry name" value="Fumarate reductase respiratory complex transmembrane subunits"/>
    <property type="match status" value="1"/>
</dbReference>
<evidence type="ECO:0000256" key="1">
    <source>
        <dbReference type="ARBA" id="ARBA00004370"/>
    </source>
</evidence>
<evidence type="ECO:0000256" key="9">
    <source>
        <dbReference type="SAM" id="Phobius"/>
    </source>
</evidence>
<dbReference type="GO" id="GO:0016020">
    <property type="term" value="C:membrane"/>
    <property type="evidence" value="ECO:0007669"/>
    <property type="project" value="UniProtKB-SubCell"/>
</dbReference>
<dbReference type="NCBIfam" id="TIGR02046">
    <property type="entry name" value="sdhC_b558_fam"/>
    <property type="match status" value="1"/>
</dbReference>
<evidence type="ECO:0000256" key="4">
    <source>
        <dbReference type="ARBA" id="ARBA00022723"/>
    </source>
</evidence>
<keyword evidence="11" id="KW-1185">Reference proteome</keyword>
<evidence type="ECO:0000256" key="3">
    <source>
        <dbReference type="ARBA" id="ARBA00022692"/>
    </source>
</evidence>
<dbReference type="Gene3D" id="1.20.1300.10">
    <property type="entry name" value="Fumarate reductase/succinate dehydrogenase, transmembrane subunit"/>
    <property type="match status" value="1"/>
</dbReference>
<dbReference type="OrthoDB" id="9789209at2"/>
<keyword evidence="2 8" id="KW-0349">Heme</keyword>
<keyword evidence="5 9" id="KW-1133">Transmembrane helix</keyword>
<sequence length="220" mass="25166">MAESKSFVSRRLHSLLGVIPVGAFLVVHLITNYYSTMGEEAFLKQVELLESLPFLLAIEFVFIYIPILFHGIYGLYIAFQAKNNVSQYGTFRNVMFMLQRITGVITLIFIIWHVWQTRMQVFFGNLEPIHFGTRMHEIFSNPVWMVLYVIGLIASVFHFSNGLWSFLVSWGITVGPRAQRVATYVCGVIFVLMTYVGIRAIFGFLDPEFASVSLTLLSTR</sequence>
<evidence type="ECO:0000313" key="10">
    <source>
        <dbReference type="EMBL" id="AQS57392.1"/>
    </source>
</evidence>
<keyword evidence="4 8" id="KW-0479">Metal-binding</keyword>
<comment type="subcellular location">
    <subcellularLocation>
        <location evidence="1">Membrane</location>
    </subcellularLocation>
</comment>
<dbReference type="GO" id="GO:0046872">
    <property type="term" value="F:metal ion binding"/>
    <property type="evidence" value="ECO:0007669"/>
    <property type="project" value="UniProtKB-KW"/>
</dbReference>
<feature type="binding site" description="axial binding residue" evidence="8">
    <location>
        <position position="28"/>
    </location>
    <ligand>
        <name>heme</name>
        <dbReference type="ChEBI" id="CHEBI:30413"/>
    </ligand>
    <ligandPart>
        <name>Fe</name>
        <dbReference type="ChEBI" id="CHEBI:18248"/>
    </ligandPart>
</feature>
<evidence type="ECO:0000256" key="6">
    <source>
        <dbReference type="ARBA" id="ARBA00023004"/>
    </source>
</evidence>
<feature type="binding site" description="axial binding residue" evidence="8">
    <location>
        <position position="70"/>
    </location>
    <ligand>
        <name>heme</name>
        <dbReference type="ChEBI" id="CHEBI:30413"/>
    </ligand>
    <ligandPart>
        <name>Fe</name>
        <dbReference type="ChEBI" id="CHEBI:18248"/>
    </ligandPart>
</feature>
<dbReference type="InterPro" id="IPR034804">
    <property type="entry name" value="SQR/QFR_C/D"/>
</dbReference>
<evidence type="ECO:0000256" key="2">
    <source>
        <dbReference type="ARBA" id="ARBA00022617"/>
    </source>
</evidence>
<dbReference type="KEGG" id="ntr:B0W44_04220"/>
<organism evidence="10 11">
    <name type="scientific">Novibacillus thermophilus</name>
    <dbReference type="NCBI Taxonomy" id="1471761"/>
    <lineage>
        <taxon>Bacteria</taxon>
        <taxon>Bacillati</taxon>
        <taxon>Bacillota</taxon>
        <taxon>Bacilli</taxon>
        <taxon>Bacillales</taxon>
        <taxon>Thermoactinomycetaceae</taxon>
        <taxon>Novibacillus</taxon>
    </lineage>
</organism>
<reference evidence="10 11" key="1">
    <citation type="journal article" date="2015" name="Int. J. Syst. Evol. Microbiol.">
        <title>Novibacillus thermophilus gen. nov., sp. nov., a Gram-staining-negative and moderately thermophilic member of the family Thermoactinomycetaceae.</title>
        <authorList>
            <person name="Yang G."/>
            <person name="Chen J."/>
            <person name="Zhou S."/>
        </authorList>
    </citation>
    <scope>NUCLEOTIDE SEQUENCE [LARGE SCALE GENOMIC DNA]</scope>
    <source>
        <strain evidence="10 11">SG-1</strain>
    </source>
</reference>
<dbReference type="InterPro" id="IPR016002">
    <property type="entry name" value="Succ_DH_cyt_b558_Firmicute"/>
</dbReference>
<evidence type="ECO:0000256" key="7">
    <source>
        <dbReference type="ARBA" id="ARBA00023136"/>
    </source>
</evidence>
<keyword evidence="6 8" id="KW-0408">Iron</keyword>
<accession>A0A1U9KBI9</accession>
<evidence type="ECO:0000313" key="11">
    <source>
        <dbReference type="Proteomes" id="UP000188603"/>
    </source>
</evidence>
<gene>
    <name evidence="10" type="ORF">B0W44_04220</name>
</gene>
<feature type="transmembrane region" description="Helical" evidence="9">
    <location>
        <begin position="12"/>
        <end position="34"/>
    </location>
</feature>
<name>A0A1U9KBI9_9BACL</name>
<dbReference type="EMBL" id="CP019699">
    <property type="protein sequence ID" value="AQS57392.1"/>
    <property type="molecule type" value="Genomic_DNA"/>
</dbReference>
<dbReference type="PIRSF" id="PIRSF000170">
    <property type="entry name" value="Succ_dh_cyt_b558"/>
    <property type="match status" value="1"/>
</dbReference>
<keyword evidence="7 9" id="KW-0472">Membrane</keyword>
<dbReference type="Pfam" id="PF01127">
    <property type="entry name" value="Sdh_cyt"/>
    <property type="match status" value="1"/>
</dbReference>
<dbReference type="Proteomes" id="UP000188603">
    <property type="component" value="Chromosome"/>
</dbReference>
<proteinExistence type="predicted"/>
<feature type="transmembrane region" description="Helical" evidence="9">
    <location>
        <begin position="181"/>
        <end position="205"/>
    </location>
</feature>
<feature type="binding site" description="axial binding residue" evidence="8">
    <location>
        <position position="113"/>
    </location>
    <ligand>
        <name>heme</name>
        <dbReference type="ChEBI" id="CHEBI:30413"/>
    </ligand>
    <ligandPart>
        <name>Fe</name>
        <dbReference type="ChEBI" id="CHEBI:18248"/>
    </ligandPart>
</feature>
<keyword evidence="3 9" id="KW-0812">Transmembrane</keyword>
<dbReference type="InterPro" id="IPR000701">
    <property type="entry name" value="SuccDH_FuR_B_TM-su"/>
</dbReference>
<protein>
    <submittedName>
        <fullName evidence="10">Succinate dehydrogenase</fullName>
    </submittedName>
</protein>
<dbReference type="RefSeq" id="WP_077721250.1">
    <property type="nucleotide sequence ID" value="NZ_CP019699.1"/>
</dbReference>